<keyword evidence="3" id="KW-0969">Cilium</keyword>
<evidence type="ECO:0000256" key="3">
    <source>
        <dbReference type="ARBA" id="ARBA00023069"/>
    </source>
</evidence>
<comment type="subcellular location">
    <subcellularLocation>
        <location evidence="1">Cell projection</location>
        <location evidence="1">Cilium</location>
    </subcellularLocation>
</comment>
<evidence type="ECO:0000256" key="2">
    <source>
        <dbReference type="ARBA" id="ARBA00009415"/>
    </source>
</evidence>
<evidence type="ECO:0000256" key="4">
    <source>
        <dbReference type="ARBA" id="ARBA00023273"/>
    </source>
</evidence>
<dbReference type="GO" id="GO:0042073">
    <property type="term" value="P:intraciliary transport"/>
    <property type="evidence" value="ECO:0007669"/>
    <property type="project" value="TreeGrafter"/>
</dbReference>
<keyword evidence="6" id="KW-1185">Reference proteome</keyword>
<dbReference type="AlphaFoldDB" id="A0A915CPA0"/>
<dbReference type="PANTHER" id="PTHR16011">
    <property type="entry name" value="IFT57/HIPPI"/>
    <property type="match status" value="1"/>
</dbReference>
<reference evidence="7" key="1">
    <citation type="submission" date="2022-11" db="UniProtKB">
        <authorList>
            <consortium name="WormBaseParasite"/>
        </authorList>
    </citation>
    <scope>IDENTIFICATION</scope>
</reference>
<proteinExistence type="inferred from homology"/>
<evidence type="ECO:0000256" key="1">
    <source>
        <dbReference type="ARBA" id="ARBA00004138"/>
    </source>
</evidence>
<evidence type="ECO:0000313" key="6">
    <source>
        <dbReference type="Proteomes" id="UP000887574"/>
    </source>
</evidence>
<evidence type="ECO:0000313" key="7">
    <source>
        <dbReference type="WBParaSite" id="jg10670"/>
    </source>
</evidence>
<dbReference type="InterPro" id="IPR019530">
    <property type="entry name" value="Intra-flagellar_transport_57"/>
</dbReference>
<dbReference type="GO" id="GO:0005815">
    <property type="term" value="C:microtubule organizing center"/>
    <property type="evidence" value="ECO:0007669"/>
    <property type="project" value="TreeGrafter"/>
</dbReference>
<dbReference type="GO" id="GO:1905515">
    <property type="term" value="P:non-motile cilium assembly"/>
    <property type="evidence" value="ECO:0007669"/>
    <property type="project" value="TreeGrafter"/>
</dbReference>
<dbReference type="PANTHER" id="PTHR16011:SF0">
    <property type="entry name" value="INTRAFLAGELLAR TRANSPORT PROTEIN 57 HOMOLOG"/>
    <property type="match status" value="1"/>
</dbReference>
<dbReference type="WBParaSite" id="jg10670">
    <property type="protein sequence ID" value="jg10670"/>
    <property type="gene ID" value="jg10670"/>
</dbReference>
<feature type="coiled-coil region" evidence="5">
    <location>
        <begin position="75"/>
        <end position="102"/>
    </location>
</feature>
<dbReference type="GO" id="GO:0005929">
    <property type="term" value="C:cilium"/>
    <property type="evidence" value="ECO:0007669"/>
    <property type="project" value="UniProtKB-SubCell"/>
</dbReference>
<keyword evidence="5" id="KW-0175">Coiled coil</keyword>
<comment type="similarity">
    <text evidence="2">Belongs to the IFT57 family.</text>
</comment>
<name>A0A915CPA0_9BILA</name>
<accession>A0A915CPA0</accession>
<dbReference type="GO" id="GO:0005794">
    <property type="term" value="C:Golgi apparatus"/>
    <property type="evidence" value="ECO:0007669"/>
    <property type="project" value="TreeGrafter"/>
</dbReference>
<evidence type="ECO:0000256" key="5">
    <source>
        <dbReference type="SAM" id="Coils"/>
    </source>
</evidence>
<sequence>MEMPHEFDDPNATIASIISALKAKAIDVPFASNKLKSGSGDQCLFVLDKLTEMALENANFHFSKIEVMEEAVVENSEDSIQVDEAEILADQLEEEEDVALAEDEDDDDEHHIVRLSDANVASRDQLYANELHEVPLKEILHNFTDANTMTAELRRVIPQLKVTIRSNLKDWRMHAEQIQKYEESINDQFKEIKPYLVQNVEEITQSMERIQSREAHLNTQFDGLLQIYRVRQNELAAIGEQYRESSGTLNSRAETLNNLNKELTK</sequence>
<dbReference type="Proteomes" id="UP000887574">
    <property type="component" value="Unplaced"/>
</dbReference>
<dbReference type="GO" id="GO:0030992">
    <property type="term" value="C:intraciliary transport particle B"/>
    <property type="evidence" value="ECO:0007669"/>
    <property type="project" value="TreeGrafter"/>
</dbReference>
<protein>
    <submittedName>
        <fullName evidence="7">Uncharacterized protein</fullName>
    </submittedName>
</protein>
<dbReference type="Pfam" id="PF10498">
    <property type="entry name" value="IFT57"/>
    <property type="match status" value="1"/>
</dbReference>
<keyword evidence="4" id="KW-0966">Cell projection</keyword>
<organism evidence="6 7">
    <name type="scientific">Ditylenchus dipsaci</name>
    <dbReference type="NCBI Taxonomy" id="166011"/>
    <lineage>
        <taxon>Eukaryota</taxon>
        <taxon>Metazoa</taxon>
        <taxon>Ecdysozoa</taxon>
        <taxon>Nematoda</taxon>
        <taxon>Chromadorea</taxon>
        <taxon>Rhabditida</taxon>
        <taxon>Tylenchina</taxon>
        <taxon>Tylenchomorpha</taxon>
        <taxon>Sphaerularioidea</taxon>
        <taxon>Anguinidae</taxon>
        <taxon>Anguininae</taxon>
        <taxon>Ditylenchus</taxon>
    </lineage>
</organism>